<dbReference type="GO" id="GO:0051996">
    <property type="term" value="F:squalene synthase [NAD(P)H] activity"/>
    <property type="evidence" value="ECO:0007669"/>
    <property type="project" value="InterPro"/>
</dbReference>
<comment type="caution">
    <text evidence="3">The sequence shown here is derived from an EMBL/GenBank/DDBJ whole genome shotgun (WGS) entry which is preliminary data.</text>
</comment>
<dbReference type="InterPro" id="IPR008949">
    <property type="entry name" value="Isoprenoid_synthase_dom_sf"/>
</dbReference>
<reference evidence="4" key="1">
    <citation type="submission" date="2019-06" db="EMBL/GenBank/DDBJ databases">
        <title>Gordonia isolated from sludge of a wastewater treatment plant.</title>
        <authorList>
            <person name="Tamura T."/>
            <person name="Aoyama K."/>
            <person name="Kang Y."/>
            <person name="Saito S."/>
            <person name="Akiyama N."/>
            <person name="Yazawa K."/>
            <person name="Gonoi T."/>
            <person name="Mikami Y."/>
        </authorList>
    </citation>
    <scope>NUCLEOTIDE SEQUENCE [LARGE SCALE GENOMIC DNA]</scope>
    <source>
        <strain evidence="4">NBRC 107697</strain>
    </source>
</reference>
<dbReference type="AlphaFoldDB" id="A0A7I9UYP1"/>
<dbReference type="UniPathway" id="UPA00799"/>
<evidence type="ECO:0000256" key="2">
    <source>
        <dbReference type="ARBA" id="ARBA00022679"/>
    </source>
</evidence>
<evidence type="ECO:0000256" key="1">
    <source>
        <dbReference type="ARBA" id="ARBA00004684"/>
    </source>
</evidence>
<keyword evidence="4" id="KW-1185">Reference proteome</keyword>
<dbReference type="SUPFAM" id="SSF48576">
    <property type="entry name" value="Terpenoid synthases"/>
    <property type="match status" value="1"/>
</dbReference>
<dbReference type="SFLD" id="SFLDG01018">
    <property type="entry name" value="Squalene/Phytoene_Synthase_Lik"/>
    <property type="match status" value="1"/>
</dbReference>
<dbReference type="InterPro" id="IPR002060">
    <property type="entry name" value="Squ/phyt_synthse"/>
</dbReference>
<dbReference type="EMBL" id="BJOU01000001">
    <property type="protein sequence ID" value="GED98288.1"/>
    <property type="molecule type" value="Genomic_DNA"/>
</dbReference>
<accession>A0A7I9UYP1</accession>
<sequence>MTADRGYRVAESLSAIHGRTYHLASRLLPAPQRRAVHALYGFARTADDIVDLPVVGPDDRLARLDALFAGLDATRSGGPIEIDRSGGPIEIDRSGGPIEIDRSGGPIDVRLPPDTIALLAAVADASQRFGLTPGQFAAFHHSMRMDLPAAPEFTDRYRDMAHLREYTRGSAAVIGEMLVPLLGADATRPDTLAHAGALGEAFQLTNFLRDVGEDLDRNRIYLPADELAAFGVDEAGLRACRERARVSRPVRRAIAHLVAVNRDWYRRADAGIEDLPRRTRPAIRAAARSYADILRVIEERGYDVFAGRAVVPARTRVRHAVAALF</sequence>
<dbReference type="SFLD" id="SFLDS00005">
    <property type="entry name" value="Isoprenoid_Synthase_Type_I"/>
    <property type="match status" value="1"/>
</dbReference>
<dbReference type="OrthoDB" id="9807580at2"/>
<dbReference type="Gene3D" id="1.10.600.10">
    <property type="entry name" value="Farnesyl Diphosphate Synthase"/>
    <property type="match status" value="1"/>
</dbReference>
<dbReference type="RefSeq" id="WP_161927490.1">
    <property type="nucleotide sequence ID" value="NZ_BJOU01000001.1"/>
</dbReference>
<dbReference type="GO" id="GO:0004311">
    <property type="term" value="F:geranylgeranyl diphosphate synthase activity"/>
    <property type="evidence" value="ECO:0007669"/>
    <property type="project" value="InterPro"/>
</dbReference>
<dbReference type="InterPro" id="IPR044843">
    <property type="entry name" value="Trans_IPPS_bact-type"/>
</dbReference>
<dbReference type="Proteomes" id="UP000444980">
    <property type="component" value="Unassembled WGS sequence"/>
</dbReference>
<proteinExistence type="predicted"/>
<dbReference type="PROSITE" id="PS01045">
    <property type="entry name" value="SQUALEN_PHYTOEN_SYN_2"/>
    <property type="match status" value="1"/>
</dbReference>
<dbReference type="InterPro" id="IPR019845">
    <property type="entry name" value="Squalene/phytoene_synthase_CS"/>
</dbReference>
<dbReference type="InterPro" id="IPR033904">
    <property type="entry name" value="Trans_IPPS_HH"/>
</dbReference>
<dbReference type="PANTHER" id="PTHR31480">
    <property type="entry name" value="BIFUNCTIONAL LYCOPENE CYCLASE/PHYTOENE SYNTHASE"/>
    <property type="match status" value="1"/>
</dbReference>
<dbReference type="SFLD" id="SFLDG01212">
    <property type="entry name" value="Phytoene_synthase_like"/>
    <property type="match status" value="1"/>
</dbReference>
<gene>
    <name evidence="3" type="ORF">nbrc107697_23270</name>
</gene>
<dbReference type="CDD" id="cd00683">
    <property type="entry name" value="Trans_IPPS_HH"/>
    <property type="match status" value="1"/>
</dbReference>
<evidence type="ECO:0000313" key="3">
    <source>
        <dbReference type="EMBL" id="GED98288.1"/>
    </source>
</evidence>
<comment type="pathway">
    <text evidence="1">Carotenoid biosynthesis; phytoene biosynthesis.</text>
</comment>
<dbReference type="GO" id="GO:0016117">
    <property type="term" value="P:carotenoid biosynthetic process"/>
    <property type="evidence" value="ECO:0007669"/>
    <property type="project" value="UniProtKB-ARBA"/>
</dbReference>
<keyword evidence="2" id="KW-0808">Transferase</keyword>
<organism evidence="3 4">
    <name type="scientific">Gordonia crocea</name>
    <dbReference type="NCBI Taxonomy" id="589162"/>
    <lineage>
        <taxon>Bacteria</taxon>
        <taxon>Bacillati</taxon>
        <taxon>Actinomycetota</taxon>
        <taxon>Actinomycetes</taxon>
        <taxon>Mycobacteriales</taxon>
        <taxon>Gordoniaceae</taxon>
        <taxon>Gordonia</taxon>
    </lineage>
</organism>
<protein>
    <submittedName>
        <fullName evidence="3">Phytoene synthase</fullName>
    </submittedName>
</protein>
<dbReference type="Pfam" id="PF00494">
    <property type="entry name" value="SQS_PSY"/>
    <property type="match status" value="1"/>
</dbReference>
<evidence type="ECO:0000313" key="4">
    <source>
        <dbReference type="Proteomes" id="UP000444980"/>
    </source>
</evidence>
<name>A0A7I9UYP1_9ACTN</name>